<evidence type="ECO:0000256" key="1">
    <source>
        <dbReference type="SAM" id="MobiDB-lite"/>
    </source>
</evidence>
<dbReference type="GeneID" id="42365702"/>
<dbReference type="Proteomes" id="UP000608662">
    <property type="component" value="Unassembled WGS sequence"/>
</dbReference>
<dbReference type="OrthoDB" id="383009at2157"/>
<dbReference type="RefSeq" id="WP_153552082.1">
    <property type="nucleotide sequence ID" value="NZ_WOYG01000001.1"/>
</dbReference>
<evidence type="ECO:0000313" key="4">
    <source>
        <dbReference type="Proteomes" id="UP000608662"/>
    </source>
</evidence>
<reference evidence="3" key="1">
    <citation type="submission" date="2019-12" db="EMBL/GenBank/DDBJ databases">
        <title>Whole-genome sequence of Halomicrobium mukohataei pws1.</title>
        <authorList>
            <person name="Verma D.K."/>
            <person name="Gopal K."/>
            <person name="Prasad E.S."/>
        </authorList>
    </citation>
    <scope>NUCLEOTIDE SEQUENCE</scope>
    <source>
        <strain evidence="3">Pws1</strain>
    </source>
</reference>
<keyword evidence="2" id="KW-0812">Transmembrane</keyword>
<evidence type="ECO:0000256" key="2">
    <source>
        <dbReference type="SAM" id="Phobius"/>
    </source>
</evidence>
<keyword evidence="2" id="KW-0472">Membrane</keyword>
<feature type="region of interest" description="Disordered" evidence="1">
    <location>
        <begin position="14"/>
        <end position="40"/>
    </location>
</feature>
<dbReference type="EMBL" id="WOYG01000001">
    <property type="protein sequence ID" value="NLV09089.1"/>
    <property type="molecule type" value="Genomic_DNA"/>
</dbReference>
<gene>
    <name evidence="3" type="ORF">GOC74_03990</name>
</gene>
<proteinExistence type="predicted"/>
<sequence length="92" mass="9623">MAFDNVTLFEINVADPLGDEPTDAGPASEPDEPAADSATADAGGTLALRLLGLVAAVATVGLAVRWLRQRRSEAEADYETEEIEPGVERVAV</sequence>
<feature type="transmembrane region" description="Helical" evidence="2">
    <location>
        <begin position="46"/>
        <end position="67"/>
    </location>
</feature>
<evidence type="ECO:0000313" key="3">
    <source>
        <dbReference type="EMBL" id="NLV09089.1"/>
    </source>
</evidence>
<comment type="caution">
    <text evidence="3">The sequence shown here is derived from an EMBL/GenBank/DDBJ whole genome shotgun (WGS) entry which is preliminary data.</text>
</comment>
<organism evidence="3 4">
    <name type="scientific">Halomicrobium mukohataei</name>
    <dbReference type="NCBI Taxonomy" id="57705"/>
    <lineage>
        <taxon>Archaea</taxon>
        <taxon>Methanobacteriati</taxon>
        <taxon>Methanobacteriota</taxon>
        <taxon>Stenosarchaea group</taxon>
        <taxon>Halobacteria</taxon>
        <taxon>Halobacteriales</taxon>
        <taxon>Haloarculaceae</taxon>
        <taxon>Halomicrobium</taxon>
    </lineage>
</organism>
<dbReference type="AlphaFoldDB" id="A0A847U7Y9"/>
<name>A0A847U7Y9_9EURY</name>
<keyword evidence="2" id="KW-1133">Transmembrane helix</keyword>
<protein>
    <submittedName>
        <fullName evidence="3">Uncharacterized protein</fullName>
    </submittedName>
</protein>
<accession>A0A847U7Y9</accession>